<name>A0A8S1LGC4_9CILI</name>
<accession>A0A8S1LGC4</accession>
<proteinExistence type="predicted"/>
<comment type="caution">
    <text evidence="1">The sequence shown here is derived from an EMBL/GenBank/DDBJ whole genome shotgun (WGS) entry which is preliminary data.</text>
</comment>
<organism evidence="1 2">
    <name type="scientific">Paramecium sonneborni</name>
    <dbReference type="NCBI Taxonomy" id="65129"/>
    <lineage>
        <taxon>Eukaryota</taxon>
        <taxon>Sar</taxon>
        <taxon>Alveolata</taxon>
        <taxon>Ciliophora</taxon>
        <taxon>Intramacronucleata</taxon>
        <taxon>Oligohymenophorea</taxon>
        <taxon>Peniculida</taxon>
        <taxon>Parameciidae</taxon>
        <taxon>Paramecium</taxon>
    </lineage>
</organism>
<protein>
    <submittedName>
        <fullName evidence="1">Uncharacterized protein</fullName>
    </submittedName>
</protein>
<reference evidence="1" key="1">
    <citation type="submission" date="2021-01" db="EMBL/GenBank/DDBJ databases">
        <authorList>
            <consortium name="Genoscope - CEA"/>
            <person name="William W."/>
        </authorList>
    </citation>
    <scope>NUCLEOTIDE SEQUENCE</scope>
</reference>
<dbReference type="AlphaFoldDB" id="A0A8S1LGC4"/>
<dbReference type="Proteomes" id="UP000692954">
    <property type="component" value="Unassembled WGS sequence"/>
</dbReference>
<sequence length="59" mass="7201">MIPSRDKFYYYFIYQFGENSKRATQLFEQLINGQLKIKKQLLLKIYAYNVEIVRICQCK</sequence>
<gene>
    <name evidence="1" type="ORF">PSON_ATCC_30995.1.T0200023</name>
</gene>
<evidence type="ECO:0000313" key="2">
    <source>
        <dbReference type="Proteomes" id="UP000692954"/>
    </source>
</evidence>
<evidence type="ECO:0000313" key="1">
    <source>
        <dbReference type="EMBL" id="CAD8065072.1"/>
    </source>
</evidence>
<dbReference type="EMBL" id="CAJJDN010000020">
    <property type="protein sequence ID" value="CAD8065072.1"/>
    <property type="molecule type" value="Genomic_DNA"/>
</dbReference>
<keyword evidence="2" id="KW-1185">Reference proteome</keyword>